<dbReference type="AlphaFoldDB" id="A0A9P7ER18"/>
<protein>
    <recommendedName>
        <fullName evidence="2">KOW domain-containing protein</fullName>
    </recommendedName>
</protein>
<gene>
    <name evidence="3" type="ORF">F5147DRAFT_781841</name>
</gene>
<feature type="region of interest" description="Disordered" evidence="1">
    <location>
        <begin position="91"/>
        <end position="155"/>
    </location>
</feature>
<feature type="domain" description="KOW" evidence="2">
    <location>
        <begin position="420"/>
        <end position="447"/>
    </location>
</feature>
<feature type="compositionally biased region" description="Polar residues" evidence="1">
    <location>
        <begin position="111"/>
        <end position="121"/>
    </location>
</feature>
<dbReference type="InterPro" id="IPR005824">
    <property type="entry name" value="KOW"/>
</dbReference>
<keyword evidence="4" id="KW-1185">Reference proteome</keyword>
<evidence type="ECO:0000259" key="2">
    <source>
        <dbReference type="SMART" id="SM00739"/>
    </source>
</evidence>
<dbReference type="Proteomes" id="UP000823399">
    <property type="component" value="Unassembled WGS sequence"/>
</dbReference>
<proteinExistence type="predicted"/>
<name>A0A9P7ER18_9AGAM</name>
<comment type="caution">
    <text evidence="3">The sequence shown here is derived from an EMBL/GenBank/DDBJ whole genome shotgun (WGS) entry which is preliminary data.</text>
</comment>
<accession>A0A9P7ER18</accession>
<feature type="compositionally biased region" description="Acidic residues" evidence="1">
    <location>
        <begin position="128"/>
        <end position="145"/>
    </location>
</feature>
<organism evidence="3 4">
    <name type="scientific">Suillus discolor</name>
    <dbReference type="NCBI Taxonomy" id="1912936"/>
    <lineage>
        <taxon>Eukaryota</taxon>
        <taxon>Fungi</taxon>
        <taxon>Dikarya</taxon>
        <taxon>Basidiomycota</taxon>
        <taxon>Agaricomycotina</taxon>
        <taxon>Agaricomycetes</taxon>
        <taxon>Agaricomycetidae</taxon>
        <taxon>Boletales</taxon>
        <taxon>Suillineae</taxon>
        <taxon>Suillaceae</taxon>
        <taxon>Suillus</taxon>
    </lineage>
</organism>
<dbReference type="RefSeq" id="XP_041284774.1">
    <property type="nucleotide sequence ID" value="XM_041442704.1"/>
</dbReference>
<evidence type="ECO:0000313" key="4">
    <source>
        <dbReference type="Proteomes" id="UP000823399"/>
    </source>
</evidence>
<evidence type="ECO:0000256" key="1">
    <source>
        <dbReference type="SAM" id="MobiDB-lite"/>
    </source>
</evidence>
<sequence length="477" mass="53324">MAKCMPSSDDEPAPKHVKNNERNCWAIPSPWEDVNAWRILEHFLTTNITSPKWKMHFYPTSAINTHRTIGRTSEQHCSLVTAMTPLPCTTSMEKDSPVAMSASRKGIRGTKGSQSCRTSNFKRFINDEAGDSEDNEDEDEDDEGEGEVRDGSSVQSHSITYLLGPSAKHTLAAAIDSIFNKDENTPAKAAWSPGTIENRMYLLVVHRTATHYITGCLRDKGFPVIVSAWLPGQLYVVSDSPRMIAASLPPSHSLSVKEYLRILEEEHEAVERSSIKLPSPSWVRIRHGKYKGDIGYVFDPDQLNHFVTVLIPPREFPYDMPQGSVALLNQSRLPNDNTVSDILRDGDINWSPTLTLMKSDLFSMQFLHKGDSVKVIKGEVRSEIGTVVSTHHASGTACLEINFDGHRQEMHVRLQDIEHVFWVGDPVQVVVGSHLGLEGHIIQATRDIFDVCQEVSLEVIAVPRNTHINLDHPEPLQ</sequence>
<reference evidence="3" key="1">
    <citation type="journal article" date="2020" name="New Phytol.">
        <title>Comparative genomics reveals dynamic genome evolution in host specialist ectomycorrhizal fungi.</title>
        <authorList>
            <person name="Lofgren L.A."/>
            <person name="Nguyen N.H."/>
            <person name="Vilgalys R."/>
            <person name="Ruytinx J."/>
            <person name="Liao H.L."/>
            <person name="Branco S."/>
            <person name="Kuo A."/>
            <person name="LaButti K."/>
            <person name="Lipzen A."/>
            <person name="Andreopoulos W."/>
            <person name="Pangilinan J."/>
            <person name="Riley R."/>
            <person name="Hundley H."/>
            <person name="Na H."/>
            <person name="Barry K."/>
            <person name="Grigoriev I.V."/>
            <person name="Stajich J.E."/>
            <person name="Kennedy P.G."/>
        </authorList>
    </citation>
    <scope>NUCLEOTIDE SEQUENCE</scope>
    <source>
        <strain evidence="3">FC423</strain>
    </source>
</reference>
<dbReference type="EMBL" id="JABBWM010000157">
    <property type="protein sequence ID" value="KAG2085882.1"/>
    <property type="molecule type" value="Genomic_DNA"/>
</dbReference>
<dbReference type="OrthoDB" id="2690669at2759"/>
<dbReference type="GeneID" id="64704963"/>
<dbReference type="SMART" id="SM00739">
    <property type="entry name" value="KOW"/>
    <property type="match status" value="2"/>
</dbReference>
<evidence type="ECO:0000313" key="3">
    <source>
        <dbReference type="EMBL" id="KAG2085882.1"/>
    </source>
</evidence>
<feature type="domain" description="KOW" evidence="2">
    <location>
        <begin position="366"/>
        <end position="393"/>
    </location>
</feature>